<gene>
    <name evidence="1" type="ORF">AC579_1383</name>
</gene>
<protein>
    <submittedName>
        <fullName evidence="1">Uncharacterized protein</fullName>
    </submittedName>
</protein>
<dbReference type="EMBL" id="LFZO01000063">
    <property type="protein sequence ID" value="KXT15248.1"/>
    <property type="molecule type" value="Genomic_DNA"/>
</dbReference>
<evidence type="ECO:0000313" key="1">
    <source>
        <dbReference type="EMBL" id="KXT15248.1"/>
    </source>
</evidence>
<name>A0A139IKE1_9PEZI</name>
<evidence type="ECO:0000313" key="2">
    <source>
        <dbReference type="Proteomes" id="UP000073492"/>
    </source>
</evidence>
<dbReference type="OrthoDB" id="3649717at2759"/>
<reference evidence="1 2" key="1">
    <citation type="submission" date="2015-07" db="EMBL/GenBank/DDBJ databases">
        <title>Comparative genomics of the Sigatoka disease complex on banana suggests a link between parallel evolutionary changes in Pseudocercospora fijiensis and Pseudocercospora eumusae and increased virulence on the banana host.</title>
        <authorList>
            <person name="Chang T.-C."/>
            <person name="Salvucci A."/>
            <person name="Crous P.W."/>
            <person name="Stergiopoulos I."/>
        </authorList>
    </citation>
    <scope>NUCLEOTIDE SEQUENCE [LARGE SCALE GENOMIC DNA]</scope>
    <source>
        <strain evidence="1 2">CBS 116634</strain>
    </source>
</reference>
<sequence>MCHTQTPYHTVCGHYGKPTFTSGSPCIRAQTIKGYTNGCEYTENHVQSTNSTCIACSRENGKNLFTLGKSSSSTSISSMASAATTASNTSTTSTISSASLRSLQRDNGTCGSWSYKGGEFFEASSSLHWRTCTGVADNAKGSNGNVAGR</sequence>
<organism evidence="1 2">
    <name type="scientific">Pseudocercospora musae</name>
    <dbReference type="NCBI Taxonomy" id="113226"/>
    <lineage>
        <taxon>Eukaryota</taxon>
        <taxon>Fungi</taxon>
        <taxon>Dikarya</taxon>
        <taxon>Ascomycota</taxon>
        <taxon>Pezizomycotina</taxon>
        <taxon>Dothideomycetes</taxon>
        <taxon>Dothideomycetidae</taxon>
        <taxon>Mycosphaerellales</taxon>
        <taxon>Mycosphaerellaceae</taxon>
        <taxon>Pseudocercospora</taxon>
    </lineage>
</organism>
<comment type="caution">
    <text evidence="1">The sequence shown here is derived from an EMBL/GenBank/DDBJ whole genome shotgun (WGS) entry which is preliminary data.</text>
</comment>
<accession>A0A139IKE1</accession>
<keyword evidence="2" id="KW-1185">Reference proteome</keyword>
<proteinExistence type="predicted"/>
<dbReference type="Proteomes" id="UP000073492">
    <property type="component" value="Unassembled WGS sequence"/>
</dbReference>
<dbReference type="AlphaFoldDB" id="A0A139IKE1"/>